<keyword evidence="4" id="KW-1185">Reference proteome</keyword>
<accession>A0A7W9W8Z7</accession>
<sequence>MPSRPSHIRAPRYVGALFAATSLLLTASADAQVSIYLSAPGATSSGFSNTDVETFESLTTGIKTSDFLSPNFGTATGVTGTYQGSVAHPYAIGPASDPWSVGSNYFAVGAQSGSTATATLQLSSSVGYFGFSWNAGDNNNRMAFYKQGAVLAIFSSANIQTLLANPTVTAIDGTVYNSSSYRGQPGNTTVNAGENYAFVHFLIAGGADRIDFWNTGGSGFESDNHTLRTTAPTVAGSSLVFVTTTSAPEPSTLGLLALGAVIASVLALYRKDALASQRVSQTSFAVIHSKNSVDGS</sequence>
<feature type="domain" description="Ice-binding protein C-terminal" evidence="2">
    <location>
        <begin position="247"/>
        <end position="271"/>
    </location>
</feature>
<dbReference type="NCBIfam" id="TIGR02595">
    <property type="entry name" value="PEP_CTERM"/>
    <property type="match status" value="1"/>
</dbReference>
<evidence type="ECO:0000256" key="1">
    <source>
        <dbReference type="SAM" id="SignalP"/>
    </source>
</evidence>
<dbReference type="Proteomes" id="UP000520814">
    <property type="component" value="Unassembled WGS sequence"/>
</dbReference>
<dbReference type="Pfam" id="PF07589">
    <property type="entry name" value="PEP-CTERM"/>
    <property type="match status" value="1"/>
</dbReference>
<dbReference type="RefSeq" id="WP_184202122.1">
    <property type="nucleotide sequence ID" value="NZ_JACHGW010000004.1"/>
</dbReference>
<keyword evidence="1" id="KW-0732">Signal</keyword>
<organism evidence="3 4">
    <name type="scientific">Armatimonas rosea</name>
    <dbReference type="NCBI Taxonomy" id="685828"/>
    <lineage>
        <taxon>Bacteria</taxon>
        <taxon>Bacillati</taxon>
        <taxon>Armatimonadota</taxon>
        <taxon>Armatimonadia</taxon>
        <taxon>Armatimonadales</taxon>
        <taxon>Armatimonadaceae</taxon>
        <taxon>Armatimonas</taxon>
    </lineage>
</organism>
<feature type="chain" id="PRO_5030668200" description="Ice-binding protein C-terminal domain-containing protein" evidence="1">
    <location>
        <begin position="32"/>
        <end position="296"/>
    </location>
</feature>
<evidence type="ECO:0000313" key="3">
    <source>
        <dbReference type="EMBL" id="MBB6052665.1"/>
    </source>
</evidence>
<reference evidence="3 4" key="1">
    <citation type="submission" date="2020-08" db="EMBL/GenBank/DDBJ databases">
        <title>Genomic Encyclopedia of Type Strains, Phase IV (KMG-IV): sequencing the most valuable type-strain genomes for metagenomic binning, comparative biology and taxonomic classification.</title>
        <authorList>
            <person name="Goeker M."/>
        </authorList>
    </citation>
    <scope>NUCLEOTIDE SEQUENCE [LARGE SCALE GENOMIC DNA]</scope>
    <source>
        <strain evidence="3 4">DSM 23562</strain>
    </source>
</reference>
<proteinExistence type="predicted"/>
<evidence type="ECO:0000313" key="4">
    <source>
        <dbReference type="Proteomes" id="UP000520814"/>
    </source>
</evidence>
<gene>
    <name evidence="3" type="ORF">HNQ39_004486</name>
</gene>
<comment type="caution">
    <text evidence="3">The sequence shown here is derived from an EMBL/GenBank/DDBJ whole genome shotgun (WGS) entry which is preliminary data.</text>
</comment>
<evidence type="ECO:0000259" key="2">
    <source>
        <dbReference type="Pfam" id="PF07589"/>
    </source>
</evidence>
<dbReference type="InterPro" id="IPR013424">
    <property type="entry name" value="Ice-binding_C"/>
</dbReference>
<feature type="signal peptide" evidence="1">
    <location>
        <begin position="1"/>
        <end position="31"/>
    </location>
</feature>
<protein>
    <recommendedName>
        <fullName evidence="2">Ice-binding protein C-terminal domain-containing protein</fullName>
    </recommendedName>
</protein>
<name>A0A7W9W8Z7_ARMRO</name>
<dbReference type="AlphaFoldDB" id="A0A7W9W8Z7"/>
<dbReference type="EMBL" id="JACHGW010000004">
    <property type="protein sequence ID" value="MBB6052665.1"/>
    <property type="molecule type" value="Genomic_DNA"/>
</dbReference>